<keyword evidence="3" id="KW-1185">Reference proteome</keyword>
<dbReference type="InterPro" id="IPR050283">
    <property type="entry name" value="E-box_TF_Regulators"/>
</dbReference>
<dbReference type="PROSITE" id="PS50888">
    <property type="entry name" value="BHLH"/>
    <property type="match status" value="1"/>
</dbReference>
<dbReference type="AlphaFoldDB" id="A0A914DSX7"/>
<feature type="region of interest" description="Disordered" evidence="1">
    <location>
        <begin position="29"/>
        <end position="52"/>
    </location>
</feature>
<dbReference type="GO" id="GO:0000981">
    <property type="term" value="F:DNA-binding transcription factor activity, RNA polymerase II-specific"/>
    <property type="evidence" value="ECO:0007669"/>
    <property type="project" value="TreeGrafter"/>
</dbReference>
<dbReference type="SMART" id="SM00353">
    <property type="entry name" value="HLH"/>
    <property type="match status" value="1"/>
</dbReference>
<feature type="domain" description="BHLH" evidence="2">
    <location>
        <begin position="44"/>
        <end position="96"/>
    </location>
</feature>
<name>A0A914DSX7_9BILA</name>
<dbReference type="GO" id="GO:0032502">
    <property type="term" value="P:developmental process"/>
    <property type="evidence" value="ECO:0007669"/>
    <property type="project" value="TreeGrafter"/>
</dbReference>
<dbReference type="GO" id="GO:0046983">
    <property type="term" value="F:protein dimerization activity"/>
    <property type="evidence" value="ECO:0007669"/>
    <property type="project" value="InterPro"/>
</dbReference>
<dbReference type="InterPro" id="IPR011598">
    <property type="entry name" value="bHLH_dom"/>
</dbReference>
<accession>A0A914DSX7</accession>
<feature type="compositionally biased region" description="Polar residues" evidence="1">
    <location>
        <begin position="133"/>
        <end position="156"/>
    </location>
</feature>
<dbReference type="Proteomes" id="UP000887540">
    <property type="component" value="Unplaced"/>
</dbReference>
<feature type="region of interest" description="Disordered" evidence="1">
    <location>
        <begin position="119"/>
        <end position="156"/>
    </location>
</feature>
<dbReference type="PANTHER" id="PTHR23349">
    <property type="entry name" value="BASIC HELIX-LOOP-HELIX TRANSCRIPTION FACTOR, TWIST"/>
    <property type="match status" value="1"/>
</dbReference>
<dbReference type="PANTHER" id="PTHR23349:SF68">
    <property type="entry name" value="FI14601P"/>
    <property type="match status" value="1"/>
</dbReference>
<dbReference type="Gene3D" id="4.10.280.10">
    <property type="entry name" value="Helix-loop-helix DNA-binding domain"/>
    <property type="match status" value="1"/>
</dbReference>
<protein>
    <submittedName>
        <fullName evidence="4">BHLH domain-containing protein</fullName>
    </submittedName>
</protein>
<organism evidence="3 4">
    <name type="scientific">Acrobeloides nanus</name>
    <dbReference type="NCBI Taxonomy" id="290746"/>
    <lineage>
        <taxon>Eukaryota</taxon>
        <taxon>Metazoa</taxon>
        <taxon>Ecdysozoa</taxon>
        <taxon>Nematoda</taxon>
        <taxon>Chromadorea</taxon>
        <taxon>Rhabditida</taxon>
        <taxon>Tylenchina</taxon>
        <taxon>Cephalobomorpha</taxon>
        <taxon>Cephaloboidea</taxon>
        <taxon>Cephalobidae</taxon>
        <taxon>Acrobeloides</taxon>
    </lineage>
</organism>
<dbReference type="InterPro" id="IPR036638">
    <property type="entry name" value="HLH_DNA-bd_sf"/>
</dbReference>
<evidence type="ECO:0000256" key="1">
    <source>
        <dbReference type="SAM" id="MobiDB-lite"/>
    </source>
</evidence>
<dbReference type="GO" id="GO:0000977">
    <property type="term" value="F:RNA polymerase II transcription regulatory region sequence-specific DNA binding"/>
    <property type="evidence" value="ECO:0007669"/>
    <property type="project" value="TreeGrafter"/>
</dbReference>
<sequence>MFIQEKNLLHTTTNFESSFENSSSLTPKIRAKRQRKPLSSTQELKRVRSSLKERQRNQNLNDAFLALQKCVPYVPDDQRLVKIKTLRLAVNYIEYLKKILEGEDMGDFATEVMSEMQRRNAYKQRAEEEIAHSKQQSQSMPNSLSTSPNRPTTSSVHNFEMTNFSMEHHGPLSYMQGMDYNAINFSDRNISFPPISLPQSKVEHQYFYGY</sequence>
<dbReference type="WBParaSite" id="ACRNAN_scaffold394.g21637.t1">
    <property type="protein sequence ID" value="ACRNAN_scaffold394.g21637.t1"/>
    <property type="gene ID" value="ACRNAN_scaffold394.g21637"/>
</dbReference>
<dbReference type="CDD" id="cd11390">
    <property type="entry name" value="bHLH_TS"/>
    <property type="match status" value="1"/>
</dbReference>
<dbReference type="Pfam" id="PF00010">
    <property type="entry name" value="HLH"/>
    <property type="match status" value="1"/>
</dbReference>
<evidence type="ECO:0000313" key="4">
    <source>
        <dbReference type="WBParaSite" id="ACRNAN_scaffold394.g21637.t1"/>
    </source>
</evidence>
<dbReference type="SUPFAM" id="SSF47459">
    <property type="entry name" value="HLH, helix-loop-helix DNA-binding domain"/>
    <property type="match status" value="1"/>
</dbReference>
<evidence type="ECO:0000259" key="2">
    <source>
        <dbReference type="PROSITE" id="PS50888"/>
    </source>
</evidence>
<feature type="compositionally biased region" description="Basic and acidic residues" evidence="1">
    <location>
        <begin position="43"/>
        <end position="52"/>
    </location>
</feature>
<evidence type="ECO:0000313" key="3">
    <source>
        <dbReference type="Proteomes" id="UP000887540"/>
    </source>
</evidence>
<reference evidence="4" key="1">
    <citation type="submission" date="2022-11" db="UniProtKB">
        <authorList>
            <consortium name="WormBaseParasite"/>
        </authorList>
    </citation>
    <scope>IDENTIFICATION</scope>
</reference>
<proteinExistence type="predicted"/>